<protein>
    <submittedName>
        <fullName evidence="1">Uncharacterized protein</fullName>
    </submittedName>
</protein>
<keyword evidence="2" id="KW-1185">Reference proteome</keyword>
<dbReference type="Proteomes" id="UP000652761">
    <property type="component" value="Unassembled WGS sequence"/>
</dbReference>
<organism evidence="1 2">
    <name type="scientific">Colocasia esculenta</name>
    <name type="common">Wild taro</name>
    <name type="synonym">Arum esculentum</name>
    <dbReference type="NCBI Taxonomy" id="4460"/>
    <lineage>
        <taxon>Eukaryota</taxon>
        <taxon>Viridiplantae</taxon>
        <taxon>Streptophyta</taxon>
        <taxon>Embryophyta</taxon>
        <taxon>Tracheophyta</taxon>
        <taxon>Spermatophyta</taxon>
        <taxon>Magnoliopsida</taxon>
        <taxon>Liliopsida</taxon>
        <taxon>Araceae</taxon>
        <taxon>Aroideae</taxon>
        <taxon>Colocasieae</taxon>
        <taxon>Colocasia</taxon>
    </lineage>
</organism>
<comment type="caution">
    <text evidence="1">The sequence shown here is derived from an EMBL/GenBank/DDBJ whole genome shotgun (WGS) entry which is preliminary data.</text>
</comment>
<gene>
    <name evidence="1" type="ORF">Taro_027985</name>
</gene>
<evidence type="ECO:0000313" key="1">
    <source>
        <dbReference type="EMBL" id="MQL95322.1"/>
    </source>
</evidence>
<reference evidence="1" key="1">
    <citation type="submission" date="2017-07" db="EMBL/GenBank/DDBJ databases">
        <title>Taro Niue Genome Assembly and Annotation.</title>
        <authorList>
            <person name="Atibalentja N."/>
            <person name="Keating K."/>
            <person name="Fields C.J."/>
        </authorList>
    </citation>
    <scope>NUCLEOTIDE SEQUENCE</scope>
    <source>
        <strain evidence="1">Niue_2</strain>
        <tissue evidence="1">Leaf</tissue>
    </source>
</reference>
<dbReference type="AlphaFoldDB" id="A0A843VA41"/>
<name>A0A843VA41_COLES</name>
<dbReference type="EMBL" id="NMUH01001781">
    <property type="protein sequence ID" value="MQL95322.1"/>
    <property type="molecule type" value="Genomic_DNA"/>
</dbReference>
<accession>A0A843VA41</accession>
<evidence type="ECO:0000313" key="2">
    <source>
        <dbReference type="Proteomes" id="UP000652761"/>
    </source>
</evidence>
<proteinExistence type="predicted"/>
<sequence>MKGSTQVEYIGVGKDPNTQANPLHVISVSTWSQLNDLSFEPDRVLQGFELVLPGGKWDLTEEDKLNNYLQLVTGVDEYGLGGNGQLTTTN</sequence>